<dbReference type="AlphaFoldDB" id="A0A6V8LZC8"/>
<name>A0A6V8LZC8_9BACT</name>
<gene>
    <name evidence="2" type="ORF">NNJEOMEG_04020</name>
</gene>
<proteinExistence type="predicted"/>
<reference evidence="2 3" key="1">
    <citation type="submission" date="2020-04" db="EMBL/GenBank/DDBJ databases">
        <authorList>
            <consortium name="Desulfovibrio sp. FSS-1 genome sequencing consortium"/>
            <person name="Shimoshige H."/>
            <person name="Kobayashi H."/>
            <person name="Maekawa T."/>
        </authorList>
    </citation>
    <scope>NUCLEOTIDE SEQUENCE [LARGE SCALE GENOMIC DNA]</scope>
    <source>
        <strain evidence="2 3">SIID29052-01</strain>
    </source>
</reference>
<keyword evidence="1" id="KW-0812">Transmembrane</keyword>
<accession>A0A6V8LZC8</accession>
<comment type="caution">
    <text evidence="2">The sequence shown here is derived from an EMBL/GenBank/DDBJ whole genome shotgun (WGS) entry which is preliminary data.</text>
</comment>
<organism evidence="2 3">
    <name type="scientific">Fundidesulfovibrio magnetotacticus</name>
    <dbReference type="NCBI Taxonomy" id="2730080"/>
    <lineage>
        <taxon>Bacteria</taxon>
        <taxon>Pseudomonadati</taxon>
        <taxon>Thermodesulfobacteriota</taxon>
        <taxon>Desulfovibrionia</taxon>
        <taxon>Desulfovibrionales</taxon>
        <taxon>Desulfovibrionaceae</taxon>
        <taxon>Fundidesulfovibrio</taxon>
    </lineage>
</organism>
<evidence type="ECO:0000256" key="1">
    <source>
        <dbReference type="SAM" id="Phobius"/>
    </source>
</evidence>
<evidence type="ECO:0000313" key="2">
    <source>
        <dbReference type="EMBL" id="GFK96140.1"/>
    </source>
</evidence>
<reference evidence="2 3" key="2">
    <citation type="submission" date="2020-05" db="EMBL/GenBank/DDBJ databases">
        <title>Draft genome sequence of Desulfovibrio sp. strainFSS-1.</title>
        <authorList>
            <person name="Shimoshige H."/>
            <person name="Kobayashi H."/>
            <person name="Maekawa T."/>
        </authorList>
    </citation>
    <scope>NUCLEOTIDE SEQUENCE [LARGE SCALE GENOMIC DNA]</scope>
    <source>
        <strain evidence="2 3">SIID29052-01</strain>
    </source>
</reference>
<dbReference type="Proteomes" id="UP000494245">
    <property type="component" value="Unassembled WGS sequence"/>
</dbReference>
<keyword evidence="1" id="KW-1133">Transmembrane helix</keyword>
<feature type="transmembrane region" description="Helical" evidence="1">
    <location>
        <begin position="12"/>
        <end position="30"/>
    </location>
</feature>
<keyword evidence="1" id="KW-0472">Membrane</keyword>
<sequence>MYDKPDKFESLFTLIHNILLAYIIHIAYSYC</sequence>
<keyword evidence="3" id="KW-1185">Reference proteome</keyword>
<evidence type="ECO:0000313" key="3">
    <source>
        <dbReference type="Proteomes" id="UP000494245"/>
    </source>
</evidence>
<protein>
    <submittedName>
        <fullName evidence="2">Uncharacterized protein</fullName>
    </submittedName>
</protein>
<dbReference type="EMBL" id="BLTE01000041">
    <property type="protein sequence ID" value="GFK96140.1"/>
    <property type="molecule type" value="Genomic_DNA"/>
</dbReference>